<feature type="region of interest" description="Disordered" evidence="1">
    <location>
        <begin position="19"/>
        <end position="90"/>
    </location>
</feature>
<name>A0A9R0F2R3_SPOFR</name>
<dbReference type="OrthoDB" id="10482830at2759"/>
<sequence>MTKVNIFSLLCVKSLKNSDLAPLLPPRAPRPHKSQKPGRPFFPKPALGLLERLHLEPAPKPSKGKGGKGKKSKPKNFEEETTKEPGPMIIIKGDKEDTPALMLKCHPGTTASTVTAICKQIAEKVNYVPLPPRNAHLTEKKPERPLQPKPRLPGYESPNLPTATRADPPYMTVPGPSGYQRYSDELPDEEEDEIFTMVYFEAPDGDCQDGNASAEGHGNDNANKVRTLYDLLEHMISELECLQALELCGWDIPAAVQLLKTSPSINTNLSRSNRNKTLKTLLDTHIISRLRKLQRKSPVTKV</sequence>
<accession>A0A9R0F2R3</accession>
<dbReference type="RefSeq" id="XP_050560539.1">
    <property type="nucleotide sequence ID" value="XM_050704582.1"/>
</dbReference>
<evidence type="ECO:0000313" key="2">
    <source>
        <dbReference type="Proteomes" id="UP000829999"/>
    </source>
</evidence>
<gene>
    <name evidence="3" type="primary">LOC126912456</name>
</gene>
<organism evidence="2 3">
    <name type="scientific">Spodoptera frugiperda</name>
    <name type="common">Fall armyworm</name>
    <dbReference type="NCBI Taxonomy" id="7108"/>
    <lineage>
        <taxon>Eukaryota</taxon>
        <taxon>Metazoa</taxon>
        <taxon>Ecdysozoa</taxon>
        <taxon>Arthropoda</taxon>
        <taxon>Hexapoda</taxon>
        <taxon>Insecta</taxon>
        <taxon>Pterygota</taxon>
        <taxon>Neoptera</taxon>
        <taxon>Endopterygota</taxon>
        <taxon>Lepidoptera</taxon>
        <taxon>Glossata</taxon>
        <taxon>Ditrysia</taxon>
        <taxon>Noctuoidea</taxon>
        <taxon>Noctuidae</taxon>
        <taxon>Amphipyrinae</taxon>
        <taxon>Spodoptera</taxon>
    </lineage>
</organism>
<dbReference type="AlphaFoldDB" id="A0A9R0F2R3"/>
<reference evidence="3" key="1">
    <citation type="submission" date="2025-08" db="UniProtKB">
        <authorList>
            <consortium name="RefSeq"/>
        </authorList>
    </citation>
    <scope>IDENTIFICATION</scope>
    <source>
        <tissue evidence="3">Whole larval tissue</tissue>
    </source>
</reference>
<dbReference type="Proteomes" id="UP000829999">
    <property type="component" value="Chromosome 25"/>
</dbReference>
<keyword evidence="2" id="KW-1185">Reference proteome</keyword>
<proteinExistence type="predicted"/>
<feature type="compositionally biased region" description="Basic and acidic residues" evidence="1">
    <location>
        <begin position="136"/>
        <end position="146"/>
    </location>
</feature>
<feature type="compositionally biased region" description="Basic residues" evidence="1">
    <location>
        <begin position="62"/>
        <end position="74"/>
    </location>
</feature>
<protein>
    <submittedName>
        <fullName evidence="3">Uncharacterized protein LOC126912456</fullName>
    </submittedName>
</protein>
<dbReference type="GeneID" id="126912456"/>
<feature type="region of interest" description="Disordered" evidence="1">
    <location>
        <begin position="132"/>
        <end position="174"/>
    </location>
</feature>
<evidence type="ECO:0000256" key="1">
    <source>
        <dbReference type="SAM" id="MobiDB-lite"/>
    </source>
</evidence>
<evidence type="ECO:0000313" key="3">
    <source>
        <dbReference type="RefSeq" id="XP_050560539.1"/>
    </source>
</evidence>